<name>A0ACD0WG50_CLALS</name>
<sequence length="230" mass="25890">MRSASCLITCIMARKEVSNSTLSRYQAQKSKDAGALESDPSQRPRYVQSVQSLPQAERWRQTIVTEISVKLTKINDPSIPESEIREINESLNKLHREKRAWEHHIKKLGGNDYITYGQGNGGVSRNGVRYFGRAKDLAEVKQMRSNGEANSGSSAKDRISLSIEYYGSENLHSPINTDERSLMEEVNAALGEAVLDAGIGKKQIMWPSSRDVERWLVEKKKRDLLASLQL</sequence>
<proteinExistence type="predicted"/>
<dbReference type="EMBL" id="CP038485">
    <property type="protein sequence ID" value="QFZ26539.1"/>
    <property type="molecule type" value="Genomic_DNA"/>
</dbReference>
<evidence type="ECO:0000313" key="2">
    <source>
        <dbReference type="Proteomes" id="UP000326582"/>
    </source>
</evidence>
<keyword evidence="2" id="KW-1185">Reference proteome</keyword>
<protein>
    <submittedName>
        <fullName evidence="1">Pre-mRNA-splicing factor</fullName>
    </submittedName>
</protein>
<dbReference type="Proteomes" id="UP000326582">
    <property type="component" value="Chromosome 2"/>
</dbReference>
<gene>
    <name evidence="1" type="ORF">EJF14_20444</name>
</gene>
<accession>A0ACD0WG50</accession>
<reference evidence="2" key="1">
    <citation type="journal article" date="2019" name="MBio">
        <title>Comparative genomics for the elucidation of multidrug resistance (MDR) in Candida lusitaniae.</title>
        <authorList>
            <person name="Kannan A."/>
            <person name="Asner S.A."/>
            <person name="Trachsel E."/>
            <person name="Kelly S."/>
            <person name="Parker J."/>
            <person name="Sanglard D."/>
        </authorList>
    </citation>
    <scope>NUCLEOTIDE SEQUENCE [LARGE SCALE GENOMIC DNA]</scope>
    <source>
        <strain evidence="2">P1</strain>
    </source>
</reference>
<organism evidence="1 2">
    <name type="scientific">Clavispora lusitaniae</name>
    <name type="common">Candida lusitaniae</name>
    <dbReference type="NCBI Taxonomy" id="36911"/>
    <lineage>
        <taxon>Eukaryota</taxon>
        <taxon>Fungi</taxon>
        <taxon>Dikarya</taxon>
        <taxon>Ascomycota</taxon>
        <taxon>Saccharomycotina</taxon>
        <taxon>Pichiomycetes</taxon>
        <taxon>Metschnikowiaceae</taxon>
        <taxon>Clavispora</taxon>
    </lineage>
</organism>
<evidence type="ECO:0000313" key="1">
    <source>
        <dbReference type="EMBL" id="QFZ26539.1"/>
    </source>
</evidence>